<name>A0A7J6D9E6_9TELE</name>
<sequence>MRASTAATGRADNSAMVSLTKTGQTISSGMASNLSGLWRELIVWCRLGSEPTEVLPKMPESAITSPEDSEASLSLTRRRRLRKRKAAKSALVASSTVVLEDLMWVVPEIATETALVVEQLESTPESSTVLSPQSPLQLHSRACLDPGEIRLQSRSTQSPLKSSLEAGGSQRPLQSLFQSGSPLNLFQSTSLHQTMSSLQSPLQFEAIPELIVCPVLVKETMAELSAHPAVEAVIKFFVFLCSHGGVVKRSIGHVSPAEVVIGLTFAASCSAGPALAHCSVGPTPAMSQPIISFGAAGDDDDLDEAMSLMASEKDWAHTPEECSEVEGHATFKDELVQILTRALNNLGLEWESPDEPAKSTLDSWFLHSGRRAAASKETSPVPPRPARRGR</sequence>
<comment type="caution">
    <text evidence="2">The sequence shown here is derived from an EMBL/GenBank/DDBJ whole genome shotgun (WGS) entry which is preliminary data.</text>
</comment>
<dbReference type="AlphaFoldDB" id="A0A7J6D9E6"/>
<evidence type="ECO:0000256" key="1">
    <source>
        <dbReference type="SAM" id="MobiDB-lite"/>
    </source>
</evidence>
<reference evidence="2 3" key="1">
    <citation type="submission" date="2020-04" db="EMBL/GenBank/DDBJ databases">
        <title>Chromosome-level genome assembly of a cyprinid fish Onychostoma macrolepis by integration of Nanopore Sequencing, Bionano and Hi-C technology.</title>
        <authorList>
            <person name="Wang D."/>
        </authorList>
    </citation>
    <scope>NUCLEOTIDE SEQUENCE [LARGE SCALE GENOMIC DNA]</scope>
    <source>
        <strain evidence="2">SWU-2019</strain>
        <tissue evidence="2">Muscle</tissue>
    </source>
</reference>
<evidence type="ECO:0000313" key="2">
    <source>
        <dbReference type="EMBL" id="KAF4115926.1"/>
    </source>
</evidence>
<evidence type="ECO:0000313" key="3">
    <source>
        <dbReference type="Proteomes" id="UP000579812"/>
    </source>
</evidence>
<accession>A0A7J6D9E6</accession>
<organism evidence="2 3">
    <name type="scientific">Onychostoma macrolepis</name>
    <dbReference type="NCBI Taxonomy" id="369639"/>
    <lineage>
        <taxon>Eukaryota</taxon>
        <taxon>Metazoa</taxon>
        <taxon>Chordata</taxon>
        <taxon>Craniata</taxon>
        <taxon>Vertebrata</taxon>
        <taxon>Euteleostomi</taxon>
        <taxon>Actinopterygii</taxon>
        <taxon>Neopterygii</taxon>
        <taxon>Teleostei</taxon>
        <taxon>Ostariophysi</taxon>
        <taxon>Cypriniformes</taxon>
        <taxon>Cyprinidae</taxon>
        <taxon>Acrossocheilinae</taxon>
        <taxon>Onychostoma</taxon>
    </lineage>
</organism>
<gene>
    <name evidence="2" type="ORF">G5714_003415</name>
</gene>
<dbReference type="Proteomes" id="UP000579812">
    <property type="component" value="Unassembled WGS sequence"/>
</dbReference>
<proteinExistence type="predicted"/>
<protein>
    <submittedName>
        <fullName evidence="2">Uncharacterized protein</fullName>
    </submittedName>
</protein>
<feature type="region of interest" description="Disordered" evidence="1">
    <location>
        <begin position="371"/>
        <end position="390"/>
    </location>
</feature>
<dbReference type="EMBL" id="JAAMOB010000003">
    <property type="protein sequence ID" value="KAF4115926.1"/>
    <property type="molecule type" value="Genomic_DNA"/>
</dbReference>
<keyword evidence="3" id="KW-1185">Reference proteome</keyword>